<accession>A0A4Y3KS49</accession>
<evidence type="ECO:0000313" key="3">
    <source>
        <dbReference type="Proteomes" id="UP000320461"/>
    </source>
</evidence>
<feature type="transmembrane region" description="Helical" evidence="1">
    <location>
        <begin position="43"/>
        <end position="62"/>
    </location>
</feature>
<evidence type="ECO:0000256" key="1">
    <source>
        <dbReference type="SAM" id="Phobius"/>
    </source>
</evidence>
<dbReference type="Pfam" id="PF11139">
    <property type="entry name" value="SfLAP"/>
    <property type="match status" value="1"/>
</dbReference>
<feature type="transmembrane region" description="Helical" evidence="1">
    <location>
        <begin position="135"/>
        <end position="155"/>
    </location>
</feature>
<keyword evidence="1" id="KW-0812">Transmembrane</keyword>
<keyword evidence="3" id="KW-1185">Reference proteome</keyword>
<dbReference type="InterPro" id="IPR021315">
    <property type="entry name" value="Gap/Sap"/>
</dbReference>
<feature type="transmembrane region" description="Helical" evidence="1">
    <location>
        <begin position="218"/>
        <end position="236"/>
    </location>
</feature>
<feature type="transmembrane region" description="Helical" evidence="1">
    <location>
        <begin position="82"/>
        <end position="102"/>
    </location>
</feature>
<keyword evidence="1" id="KW-1133">Transmembrane helix</keyword>
<proteinExistence type="predicted"/>
<evidence type="ECO:0008006" key="4">
    <source>
        <dbReference type="Google" id="ProtNLM"/>
    </source>
</evidence>
<dbReference type="EMBL" id="BJLQ01000047">
    <property type="protein sequence ID" value="GEA85760.1"/>
    <property type="molecule type" value="Genomic_DNA"/>
</dbReference>
<reference evidence="2 3" key="1">
    <citation type="submission" date="2019-06" db="EMBL/GenBank/DDBJ databases">
        <title>Whole genome shotgun sequence of Cellulomonas gelida NBRC 3748.</title>
        <authorList>
            <person name="Hosoyama A."/>
            <person name="Uohara A."/>
            <person name="Ohji S."/>
            <person name="Ichikawa N."/>
        </authorList>
    </citation>
    <scope>NUCLEOTIDE SEQUENCE [LARGE SCALE GENOMIC DNA]</scope>
    <source>
        <strain evidence="2 3">NBRC 3748</strain>
    </source>
</reference>
<dbReference type="Proteomes" id="UP000320461">
    <property type="component" value="Unassembled WGS sequence"/>
</dbReference>
<protein>
    <recommendedName>
        <fullName evidence="4">Sap-like sulfolipid-1-addressing protein</fullName>
    </recommendedName>
</protein>
<feature type="transmembrane region" description="Helical" evidence="1">
    <location>
        <begin position="175"/>
        <end position="197"/>
    </location>
</feature>
<name>A0A4Y3KS49_9CELL</name>
<dbReference type="AlphaFoldDB" id="A0A4Y3KS49"/>
<sequence length="242" mass="25430">MDELTPALVAALAGLAIVDSVSLGTLGMPVWMLAQPRVRTRAVVVYLATIAAFYWAVGVALLAGLQAVIEGFADVESRVLDWVQLVVGVGLFAASFLFDGAIARRRRERRERSGRVSRWQRARQRIVGEDASPRVAAGVAIGAGVVELATMLPYLGAIGLLTANGVGLAAGSLVLVGYALVMVLPASVLLVARLALARQVEPTLQGMNGWFERRGGDVLAWTLGIVGFLVATDAVGRLQAGS</sequence>
<organism evidence="2 3">
    <name type="scientific">Cellulomonas gelida</name>
    <dbReference type="NCBI Taxonomy" id="1712"/>
    <lineage>
        <taxon>Bacteria</taxon>
        <taxon>Bacillati</taxon>
        <taxon>Actinomycetota</taxon>
        <taxon>Actinomycetes</taxon>
        <taxon>Micrococcales</taxon>
        <taxon>Cellulomonadaceae</taxon>
        <taxon>Cellulomonas</taxon>
    </lineage>
</organism>
<gene>
    <name evidence="2" type="ORF">CGE01nite_30110</name>
</gene>
<keyword evidence="1" id="KW-0472">Membrane</keyword>
<evidence type="ECO:0000313" key="2">
    <source>
        <dbReference type="EMBL" id="GEA85760.1"/>
    </source>
</evidence>
<dbReference type="RefSeq" id="WP_048342642.1">
    <property type="nucleotide sequence ID" value="NZ_BJLQ01000047.1"/>
</dbReference>
<comment type="caution">
    <text evidence="2">The sequence shown here is derived from an EMBL/GenBank/DDBJ whole genome shotgun (WGS) entry which is preliminary data.</text>
</comment>
<feature type="transmembrane region" description="Helical" evidence="1">
    <location>
        <begin position="6"/>
        <end position="31"/>
    </location>
</feature>